<organism evidence="4 5">
    <name type="scientific">Burkholderia gladioli</name>
    <name type="common">Pseudomonas marginata</name>
    <name type="synonym">Phytomonas marginata</name>
    <dbReference type="NCBI Taxonomy" id="28095"/>
    <lineage>
        <taxon>Bacteria</taxon>
        <taxon>Pseudomonadati</taxon>
        <taxon>Pseudomonadota</taxon>
        <taxon>Betaproteobacteria</taxon>
        <taxon>Burkholderiales</taxon>
        <taxon>Burkholderiaceae</taxon>
        <taxon>Burkholderia</taxon>
    </lineage>
</organism>
<evidence type="ECO:0000256" key="1">
    <source>
        <dbReference type="ARBA" id="ARBA00022729"/>
    </source>
</evidence>
<accession>A0A2A7S8P0</accession>
<protein>
    <submittedName>
        <fullName evidence="4">Hemin ABC transporter substrate-binding protein</fullName>
    </submittedName>
</protein>
<dbReference type="NCBIfam" id="NF038402">
    <property type="entry name" value="TroA_like"/>
    <property type="match status" value="1"/>
</dbReference>
<comment type="caution">
    <text evidence="4">The sequence shown here is derived from an EMBL/GenBank/DDBJ whole genome shotgun (WGS) entry which is preliminary data.</text>
</comment>
<dbReference type="PROSITE" id="PS50983">
    <property type="entry name" value="FE_B12_PBP"/>
    <property type="match status" value="1"/>
</dbReference>
<evidence type="ECO:0000313" key="5">
    <source>
        <dbReference type="Proteomes" id="UP000220629"/>
    </source>
</evidence>
<keyword evidence="1 2" id="KW-0732">Signal</keyword>
<feature type="signal peptide" evidence="2">
    <location>
        <begin position="1"/>
        <end position="33"/>
    </location>
</feature>
<dbReference type="Proteomes" id="UP000220629">
    <property type="component" value="Unassembled WGS sequence"/>
</dbReference>
<dbReference type="InterPro" id="IPR002491">
    <property type="entry name" value="ABC_transptr_periplasmic_BD"/>
</dbReference>
<sequence length="314" mass="31879">MSARYDAGRRRWLLGAGAFALGASGLAAGSAGAAVAAATSGAAGATVGTAAAGAAAASEPHRVVVIGGALAEIVYALGRADRLVGTDTTCTFPAPARALPKIGYQRSLSAESLLALRPDLVLASAEAGPTSALDQVRRTGIDVDLFAEHHDVGSVRDKIDGIARALGAEAAGREQLARFDRDWAQAISGAKPAPRRVLFVMDPAGRQPMVAGQRTAAAAMLRYAGFTNAIEGVEGYKMLSSEALVAAQPEVVLTTDDTLRAAGGAQALLSSAGFSLTPAGRASRVVALDALFLLGFGPRLPQAVTALRRKLVAA</sequence>
<feature type="domain" description="Fe/B12 periplasmic-binding" evidence="3">
    <location>
        <begin position="62"/>
        <end position="314"/>
    </location>
</feature>
<dbReference type="PANTHER" id="PTHR30535:SF4">
    <property type="entry name" value="HEMIN-BINDING PERIPLASMIC PROTEIN HMUT"/>
    <property type="match status" value="1"/>
</dbReference>
<name>A0A2A7S8P0_BURGA</name>
<dbReference type="Pfam" id="PF01497">
    <property type="entry name" value="Peripla_BP_2"/>
    <property type="match status" value="1"/>
</dbReference>
<evidence type="ECO:0000313" key="4">
    <source>
        <dbReference type="EMBL" id="PEH39926.1"/>
    </source>
</evidence>
<proteinExistence type="predicted"/>
<dbReference type="InterPro" id="IPR006311">
    <property type="entry name" value="TAT_signal"/>
</dbReference>
<dbReference type="RefSeq" id="WP_098154643.1">
    <property type="nucleotide sequence ID" value="NZ_CADEWP010000001.1"/>
</dbReference>
<reference evidence="5" key="1">
    <citation type="submission" date="2017-09" db="EMBL/GenBank/DDBJ databases">
        <title>FDA dAtabase for Regulatory Grade micrObial Sequences (FDA-ARGOS): Supporting development and validation of Infectious Disease Dx tests.</title>
        <authorList>
            <person name="Minogue T."/>
            <person name="Wolcott M."/>
            <person name="Wasieloski L."/>
            <person name="Aguilar W."/>
            <person name="Moore D."/>
            <person name="Tallon L."/>
            <person name="Sadzewicz L."/>
            <person name="Ott S."/>
            <person name="Zhao X."/>
            <person name="Nagaraj S."/>
            <person name="Vavikolanu K."/>
            <person name="Aluvathingal J."/>
            <person name="Nadendla S."/>
            <person name="Sichtig H."/>
        </authorList>
    </citation>
    <scope>NUCLEOTIDE SEQUENCE [LARGE SCALE GENOMIC DNA]</scope>
    <source>
        <strain evidence="5">FDAARGOS_390</strain>
    </source>
</reference>
<dbReference type="PANTHER" id="PTHR30535">
    <property type="entry name" value="VITAMIN B12-BINDING PROTEIN"/>
    <property type="match status" value="1"/>
</dbReference>
<dbReference type="EMBL" id="PDDY01000004">
    <property type="protein sequence ID" value="PEH39926.1"/>
    <property type="molecule type" value="Genomic_DNA"/>
</dbReference>
<evidence type="ECO:0000259" key="3">
    <source>
        <dbReference type="PROSITE" id="PS50983"/>
    </source>
</evidence>
<dbReference type="Gene3D" id="3.40.50.1980">
    <property type="entry name" value="Nitrogenase molybdenum iron protein domain"/>
    <property type="match status" value="2"/>
</dbReference>
<dbReference type="InterPro" id="IPR050902">
    <property type="entry name" value="ABC_Transporter_SBP"/>
</dbReference>
<dbReference type="AlphaFoldDB" id="A0A2A7S8P0"/>
<gene>
    <name evidence="4" type="ORF">CRM94_37515</name>
</gene>
<feature type="chain" id="PRO_5012021063" evidence="2">
    <location>
        <begin position="34"/>
        <end position="314"/>
    </location>
</feature>
<dbReference type="SUPFAM" id="SSF53807">
    <property type="entry name" value="Helical backbone' metal receptor"/>
    <property type="match status" value="1"/>
</dbReference>
<dbReference type="PROSITE" id="PS51318">
    <property type="entry name" value="TAT"/>
    <property type="match status" value="1"/>
</dbReference>
<evidence type="ECO:0000256" key="2">
    <source>
        <dbReference type="SAM" id="SignalP"/>
    </source>
</evidence>
<dbReference type="InterPro" id="IPR054828">
    <property type="entry name" value="Vit_B12_bind_prot"/>
</dbReference>